<dbReference type="Gene3D" id="3.40.50.2000">
    <property type="entry name" value="Glycogen Phosphorylase B"/>
    <property type="match status" value="2"/>
</dbReference>
<dbReference type="EMBL" id="VCIW01000014">
    <property type="protein sequence ID" value="TLS50578.1"/>
    <property type="molecule type" value="Genomic_DNA"/>
</dbReference>
<proteinExistence type="predicted"/>
<dbReference type="EC" id="3.2.1.183" evidence="2"/>
<sequence length="388" mass="42201">MTLRSICAITGTRADFGILKPVLEAIQSQPEWELHLVATGAHLSPEFGNTARDIEREGFRIDAKVDMLLSGDSPVAVTKSIGLATIGFADVFARLQPDLVLILGDRYEMLAAAQAALIATIPIAHIAGGDISEGAYDDAIRHSITKMSHLHFTTNPASTRRVVQMGERPETVITVGSPAIDTILKLPLLSKPELEQSLGGFTFRERNVIVTFHPATLETDPPEKQFAELLEALDKLGPGVGIIFTFPNADTFGRELIRQTEAFVADRLNARAYPSLGQLRYFSAIRYVDAVVGNSSSGLYEVPSFGKPTVNIGNRQKGRLHAESVLHCRADADDIYDTILKAMNTDASGVINPYGDGNSVGRIVEALKRCPEPKSLIQKSFYEVSIDE</sequence>
<feature type="domain" description="UDP-N-acetylglucosamine 2-epimerase" evidence="1">
    <location>
        <begin position="25"/>
        <end position="368"/>
    </location>
</feature>
<evidence type="ECO:0000313" key="2">
    <source>
        <dbReference type="EMBL" id="TLS50578.1"/>
    </source>
</evidence>
<evidence type="ECO:0000259" key="1">
    <source>
        <dbReference type="Pfam" id="PF02350"/>
    </source>
</evidence>
<keyword evidence="2" id="KW-0326">Glycosidase</keyword>
<dbReference type="PANTHER" id="PTHR43174">
    <property type="entry name" value="UDP-N-ACETYLGLUCOSAMINE 2-EPIMERASE"/>
    <property type="match status" value="1"/>
</dbReference>
<organism evidence="2 3">
    <name type="scientific">Paenibacillus antri</name>
    <dbReference type="NCBI Taxonomy" id="2582848"/>
    <lineage>
        <taxon>Bacteria</taxon>
        <taxon>Bacillati</taxon>
        <taxon>Bacillota</taxon>
        <taxon>Bacilli</taxon>
        <taxon>Bacillales</taxon>
        <taxon>Paenibacillaceae</taxon>
        <taxon>Paenibacillus</taxon>
    </lineage>
</organism>
<protein>
    <submittedName>
        <fullName evidence="2">UDP-N-acetylglucosamine 2-epimerase (Hydrolyzing)</fullName>
        <ecNumber evidence="2">3.2.1.183</ecNumber>
    </submittedName>
</protein>
<dbReference type="Pfam" id="PF02350">
    <property type="entry name" value="Epimerase_2"/>
    <property type="match status" value="1"/>
</dbReference>
<dbReference type="InterPro" id="IPR020004">
    <property type="entry name" value="UDP-GlcNAc_Epase"/>
</dbReference>
<keyword evidence="3" id="KW-1185">Reference proteome</keyword>
<dbReference type="RefSeq" id="WP_138195945.1">
    <property type="nucleotide sequence ID" value="NZ_VCIW01000014.1"/>
</dbReference>
<reference evidence="2 3" key="1">
    <citation type="submission" date="2019-05" db="EMBL/GenBank/DDBJ databases">
        <authorList>
            <person name="Narsing Rao M.P."/>
            <person name="Li W.J."/>
        </authorList>
    </citation>
    <scope>NUCLEOTIDE SEQUENCE [LARGE SCALE GENOMIC DNA]</scope>
    <source>
        <strain evidence="2 3">SYSU_K30003</strain>
    </source>
</reference>
<dbReference type="Proteomes" id="UP000309676">
    <property type="component" value="Unassembled WGS sequence"/>
</dbReference>
<dbReference type="OrthoDB" id="9803238at2"/>
<name>A0A5R9GB26_9BACL</name>
<dbReference type="CDD" id="cd03786">
    <property type="entry name" value="GTB_UDP-GlcNAc_2-Epimerase"/>
    <property type="match status" value="1"/>
</dbReference>
<dbReference type="PANTHER" id="PTHR43174:SF3">
    <property type="entry name" value="UDP-N-ACETYLGLUCOSAMINE 2-EPIMERASE"/>
    <property type="match status" value="1"/>
</dbReference>
<comment type="caution">
    <text evidence="2">The sequence shown here is derived from an EMBL/GenBank/DDBJ whole genome shotgun (WGS) entry which is preliminary data.</text>
</comment>
<dbReference type="SUPFAM" id="SSF53756">
    <property type="entry name" value="UDP-Glycosyltransferase/glycogen phosphorylase"/>
    <property type="match status" value="1"/>
</dbReference>
<dbReference type="NCBIfam" id="TIGR03568">
    <property type="entry name" value="NeuC_NnaA"/>
    <property type="match status" value="1"/>
</dbReference>
<keyword evidence="2" id="KW-0378">Hydrolase</keyword>
<dbReference type="GO" id="GO:0004553">
    <property type="term" value="F:hydrolase activity, hydrolyzing O-glycosyl compounds"/>
    <property type="evidence" value="ECO:0007669"/>
    <property type="project" value="InterPro"/>
</dbReference>
<dbReference type="InterPro" id="IPR029767">
    <property type="entry name" value="WecB-like"/>
</dbReference>
<accession>A0A5R9GB26</accession>
<dbReference type="AlphaFoldDB" id="A0A5R9GB26"/>
<gene>
    <name evidence="2" type="primary">neuC</name>
    <name evidence="2" type="ORF">FE782_19640</name>
</gene>
<evidence type="ECO:0000313" key="3">
    <source>
        <dbReference type="Proteomes" id="UP000309676"/>
    </source>
</evidence>
<dbReference type="GO" id="GO:0006047">
    <property type="term" value="P:UDP-N-acetylglucosamine metabolic process"/>
    <property type="evidence" value="ECO:0007669"/>
    <property type="project" value="InterPro"/>
</dbReference>
<dbReference type="InterPro" id="IPR003331">
    <property type="entry name" value="UDP_GlcNAc_Epimerase_2_dom"/>
</dbReference>